<dbReference type="GO" id="GO:0004497">
    <property type="term" value="F:monooxygenase activity"/>
    <property type="evidence" value="ECO:0007669"/>
    <property type="project" value="UniProtKB-KW"/>
</dbReference>
<dbReference type="GO" id="GO:0016705">
    <property type="term" value="F:oxidoreductase activity, acting on paired donors, with incorporation or reduction of molecular oxygen"/>
    <property type="evidence" value="ECO:0007669"/>
    <property type="project" value="InterPro"/>
</dbReference>
<keyword evidence="1" id="KW-0503">Monooxygenase</keyword>
<organism evidence="2 3">
    <name type="scientific">Stegodyphus mimosarum</name>
    <name type="common">African social velvet spider</name>
    <dbReference type="NCBI Taxonomy" id="407821"/>
    <lineage>
        <taxon>Eukaryota</taxon>
        <taxon>Metazoa</taxon>
        <taxon>Ecdysozoa</taxon>
        <taxon>Arthropoda</taxon>
        <taxon>Chelicerata</taxon>
        <taxon>Arachnida</taxon>
        <taxon>Araneae</taxon>
        <taxon>Araneomorphae</taxon>
        <taxon>Entelegynae</taxon>
        <taxon>Eresoidea</taxon>
        <taxon>Eresidae</taxon>
        <taxon>Stegodyphus</taxon>
    </lineage>
</organism>
<dbReference type="GO" id="GO:0005506">
    <property type="term" value="F:iron ion binding"/>
    <property type="evidence" value="ECO:0007669"/>
    <property type="project" value="InterPro"/>
</dbReference>
<reference evidence="2 3" key="1">
    <citation type="submission" date="2013-11" db="EMBL/GenBank/DDBJ databases">
        <title>Genome sequencing of Stegodyphus mimosarum.</title>
        <authorList>
            <person name="Bechsgaard J."/>
        </authorList>
    </citation>
    <scope>NUCLEOTIDE SEQUENCE [LARGE SCALE GENOMIC DNA]</scope>
</reference>
<dbReference type="OrthoDB" id="6428748at2759"/>
<dbReference type="GO" id="GO:0020037">
    <property type="term" value="F:heme binding"/>
    <property type="evidence" value="ECO:0007669"/>
    <property type="project" value="InterPro"/>
</dbReference>
<protein>
    <submittedName>
        <fullName evidence="2">Uncharacterized protein</fullName>
    </submittedName>
</protein>
<sequence>MRFALMEIKVCMANILRRYKFIKAETTKEPLQYKLGQGFLSVNSLPLMVEKRTNLAG</sequence>
<dbReference type="Proteomes" id="UP000054359">
    <property type="component" value="Unassembled WGS sequence"/>
</dbReference>
<keyword evidence="3" id="KW-1185">Reference proteome</keyword>
<gene>
    <name evidence="2" type="ORF">X975_16346</name>
</gene>
<dbReference type="Gene3D" id="1.10.630.10">
    <property type="entry name" value="Cytochrome P450"/>
    <property type="match status" value="1"/>
</dbReference>
<evidence type="ECO:0000313" key="3">
    <source>
        <dbReference type="Proteomes" id="UP000054359"/>
    </source>
</evidence>
<proteinExistence type="predicted"/>
<dbReference type="EMBL" id="KK115682">
    <property type="protein sequence ID" value="KFM65731.1"/>
    <property type="molecule type" value="Genomic_DNA"/>
</dbReference>
<name>A0A087TKU2_STEMI</name>
<evidence type="ECO:0000313" key="2">
    <source>
        <dbReference type="EMBL" id="KFM65731.1"/>
    </source>
</evidence>
<accession>A0A087TKU2</accession>
<evidence type="ECO:0000256" key="1">
    <source>
        <dbReference type="ARBA" id="ARBA00023033"/>
    </source>
</evidence>
<keyword evidence="1" id="KW-0560">Oxidoreductase</keyword>
<dbReference type="SUPFAM" id="SSF48264">
    <property type="entry name" value="Cytochrome P450"/>
    <property type="match status" value="1"/>
</dbReference>
<dbReference type="AlphaFoldDB" id="A0A087TKU2"/>
<feature type="non-terminal residue" evidence="2">
    <location>
        <position position="57"/>
    </location>
</feature>
<dbReference type="InterPro" id="IPR036396">
    <property type="entry name" value="Cyt_P450_sf"/>
</dbReference>